<evidence type="ECO:0000313" key="3">
    <source>
        <dbReference type="Proteomes" id="UP001141253"/>
    </source>
</evidence>
<name>A0ABQ9A0W3_9ROSI</name>
<sequence length="879" mass="97634">MKSSTRLDSAIFQLTPTRTRCDLIICVNEKREKVASGLVQPFLDHLKTAQDQVARGGYSIILEPESDATWFTKGTVERFVRFVSTPEALERVYNLESEILQIEKGIAIQSNNDMGLSSVESHQAKPVECIEGSKPLTDSSEEKAIVLYKPGSHPHEANGSTVQEGSSKVQLIKVLETRKTSLQKEQGMAFARAVAAGFDIDQMTHLISFAECFGALRLMDACVRFMELWKRKHETGQWVEIEGAEAMSSSGLKLPMVKGKLVLAQVQMSGLQQINNHHQANRSIFQGQFPHPMFPPWPIHSPPGTAPVFPGYPMQGIPYYQNYPGNSPVFQPPYSSGEDPRINAGQRMSHRRHSMDSNTEPKAWEVDALRTRSQDETEEKETSGGREPGRKGKSFRRRMVDTGKHFKNYLLKDADEAEHAVDQGMNAMEKNVQAKRRQNIMGDDPLVIDGRDPGDIQERDVTDTQKISGNWTRMTNASKDELLISRKMGQPNDGTRFVNGQMDLKSAEIDGGRCRYRMNTNDDFVILGRENKPGYRSSSSDPLAVNGFETAKNDLDRRSSNNMDDDSYVVSLRSTSLDQVVTEGRNIIDVDSEFPSTAQKTENLSNRVGSRVKYEPDDLSLMPERGTEKGSIGFDPALDYGMQVSLHKNNKEVVTGQGSKKSVKYCKPKLVPDTSDRKKKVGPIRKGKPSKLSPLDEARARAEKLRIFKADLQKIKKEKEEEEIKRLEALKLERQKRIAARGSSTTAQPASQPTRKQLPTKLSPSSHRGSKFSDSEPGSSSPMQRFPIKTVSAGSGDSRKVSRSSKSSTGPSSAGNRLILSLSSLSEQKNEKSGVTPDSKASMARIRRLSEPKVRSSNHASIKPRNTGPVLKPKLSSGD</sequence>
<proteinExistence type="predicted"/>
<feature type="region of interest" description="Disordered" evidence="1">
    <location>
        <begin position="736"/>
        <end position="879"/>
    </location>
</feature>
<dbReference type="PANTHER" id="PTHR31008">
    <property type="entry name" value="COP1-INTERACTING PROTEIN-RELATED"/>
    <property type="match status" value="1"/>
</dbReference>
<accession>A0ABQ9A0W3</accession>
<evidence type="ECO:0000256" key="1">
    <source>
        <dbReference type="SAM" id="MobiDB-lite"/>
    </source>
</evidence>
<dbReference type="EMBL" id="JAPFFI010000023">
    <property type="protein sequence ID" value="KAJ6321590.1"/>
    <property type="molecule type" value="Genomic_DNA"/>
</dbReference>
<comment type="caution">
    <text evidence="2">The sequence shown here is derived from an EMBL/GenBank/DDBJ whole genome shotgun (WGS) entry which is preliminary data.</text>
</comment>
<feature type="compositionally biased region" description="Polar residues" evidence="1">
    <location>
        <begin position="742"/>
        <end position="767"/>
    </location>
</feature>
<feature type="compositionally biased region" description="Low complexity" evidence="1">
    <location>
        <begin position="804"/>
        <end position="815"/>
    </location>
</feature>
<reference evidence="2" key="1">
    <citation type="submission" date="2022-10" db="EMBL/GenBank/DDBJ databases">
        <authorList>
            <person name="Hyden B.L."/>
            <person name="Feng K."/>
            <person name="Yates T."/>
            <person name="Jawdy S."/>
            <person name="Smart L.B."/>
            <person name="Muchero W."/>
        </authorList>
    </citation>
    <scope>NUCLEOTIDE SEQUENCE</scope>
    <source>
        <tissue evidence="2">Shoot tip</tissue>
    </source>
</reference>
<evidence type="ECO:0008006" key="4">
    <source>
        <dbReference type="Google" id="ProtNLM"/>
    </source>
</evidence>
<protein>
    <recommendedName>
        <fullName evidence="4">COP1-interacting protein 7</fullName>
    </recommendedName>
</protein>
<gene>
    <name evidence="2" type="ORF">OIU77_011623</name>
</gene>
<reference evidence="2" key="2">
    <citation type="journal article" date="2023" name="Int. J. Mol. Sci.">
        <title>De Novo Assembly and Annotation of 11 Diverse Shrub Willow (Salix) Genomes Reveals Novel Gene Organization in Sex-Linked Regions.</title>
        <authorList>
            <person name="Hyden B."/>
            <person name="Feng K."/>
            <person name="Yates T.B."/>
            <person name="Jawdy S."/>
            <person name="Cereghino C."/>
            <person name="Smart L.B."/>
            <person name="Muchero W."/>
        </authorList>
    </citation>
    <scope>NUCLEOTIDE SEQUENCE</scope>
    <source>
        <tissue evidence="2">Shoot tip</tissue>
    </source>
</reference>
<dbReference type="Proteomes" id="UP001141253">
    <property type="component" value="Chromosome 8"/>
</dbReference>
<keyword evidence="3" id="KW-1185">Reference proteome</keyword>
<evidence type="ECO:0000313" key="2">
    <source>
        <dbReference type="EMBL" id="KAJ6321590.1"/>
    </source>
</evidence>
<feature type="region of interest" description="Disordered" evidence="1">
    <location>
        <begin position="668"/>
        <end position="697"/>
    </location>
</feature>
<feature type="region of interest" description="Disordered" evidence="1">
    <location>
        <begin position="328"/>
        <end position="397"/>
    </location>
</feature>
<dbReference type="PANTHER" id="PTHR31008:SF2">
    <property type="entry name" value="COP1-INTERACTING PROTEIN-LIKE PROTEIN"/>
    <property type="match status" value="1"/>
</dbReference>
<feature type="compositionally biased region" description="Basic residues" evidence="1">
    <location>
        <begin position="677"/>
        <end position="689"/>
    </location>
</feature>
<organism evidence="2 3">
    <name type="scientific">Salix suchowensis</name>
    <dbReference type="NCBI Taxonomy" id="1278906"/>
    <lineage>
        <taxon>Eukaryota</taxon>
        <taxon>Viridiplantae</taxon>
        <taxon>Streptophyta</taxon>
        <taxon>Embryophyta</taxon>
        <taxon>Tracheophyta</taxon>
        <taxon>Spermatophyta</taxon>
        <taxon>Magnoliopsida</taxon>
        <taxon>eudicotyledons</taxon>
        <taxon>Gunneridae</taxon>
        <taxon>Pentapetalae</taxon>
        <taxon>rosids</taxon>
        <taxon>fabids</taxon>
        <taxon>Malpighiales</taxon>
        <taxon>Salicaceae</taxon>
        <taxon>Saliceae</taxon>
        <taxon>Salix</taxon>
    </lineage>
</organism>
<feature type="compositionally biased region" description="Basic and acidic residues" evidence="1">
    <location>
        <begin position="362"/>
        <end position="390"/>
    </location>
</feature>